<keyword evidence="6" id="KW-1185">Reference proteome</keyword>
<dbReference type="PANTHER" id="PTHR21461:SF69">
    <property type="entry name" value="GLYCOSYLTRANSFERASE FAMILY 92 PROTEIN"/>
    <property type="match status" value="1"/>
</dbReference>
<comment type="subcellular location">
    <subcellularLocation>
        <location evidence="1">Membrane</location>
        <topology evidence="1">Single-pass membrane protein</topology>
    </subcellularLocation>
</comment>
<evidence type="ECO:0000313" key="5">
    <source>
        <dbReference type="EMBL" id="GFH46291.1"/>
    </source>
</evidence>
<gene>
    <name evidence="5" type="ORF">CTEN210_02765</name>
</gene>
<evidence type="ECO:0000256" key="4">
    <source>
        <dbReference type="SAM" id="MobiDB-lite"/>
    </source>
</evidence>
<evidence type="ECO:0008006" key="7">
    <source>
        <dbReference type="Google" id="ProtNLM"/>
    </source>
</evidence>
<keyword evidence="3" id="KW-1133">Transmembrane helix</keyword>
<name>A0AAD3H0Z7_9STRA</name>
<proteinExistence type="predicted"/>
<dbReference type="EMBL" id="BLLK01000022">
    <property type="protein sequence ID" value="GFH46291.1"/>
    <property type="molecule type" value="Genomic_DNA"/>
</dbReference>
<organism evidence="5 6">
    <name type="scientific">Chaetoceros tenuissimus</name>
    <dbReference type="NCBI Taxonomy" id="426638"/>
    <lineage>
        <taxon>Eukaryota</taxon>
        <taxon>Sar</taxon>
        <taxon>Stramenopiles</taxon>
        <taxon>Ochrophyta</taxon>
        <taxon>Bacillariophyta</taxon>
        <taxon>Coscinodiscophyceae</taxon>
        <taxon>Chaetocerotophycidae</taxon>
        <taxon>Chaetocerotales</taxon>
        <taxon>Chaetocerotaceae</taxon>
        <taxon>Chaetoceros</taxon>
    </lineage>
</organism>
<dbReference type="AlphaFoldDB" id="A0AAD3H0Z7"/>
<protein>
    <recommendedName>
        <fullName evidence="7">Glycosyltransferase family 92 protein</fullName>
    </recommendedName>
</protein>
<dbReference type="Proteomes" id="UP001054902">
    <property type="component" value="Unassembled WGS sequence"/>
</dbReference>
<keyword evidence="2" id="KW-0812">Transmembrane</keyword>
<evidence type="ECO:0000256" key="1">
    <source>
        <dbReference type="ARBA" id="ARBA00004167"/>
    </source>
</evidence>
<reference evidence="5 6" key="1">
    <citation type="journal article" date="2021" name="Sci. Rep.">
        <title>The genome of the diatom Chaetoceros tenuissimus carries an ancient integrated fragment of an extant virus.</title>
        <authorList>
            <person name="Hongo Y."/>
            <person name="Kimura K."/>
            <person name="Takaki Y."/>
            <person name="Yoshida Y."/>
            <person name="Baba S."/>
            <person name="Kobayashi G."/>
            <person name="Nagasaki K."/>
            <person name="Hano T."/>
            <person name="Tomaru Y."/>
        </authorList>
    </citation>
    <scope>NUCLEOTIDE SEQUENCE [LARGE SCALE GENOMIC DNA]</scope>
    <source>
        <strain evidence="5 6">NIES-3715</strain>
    </source>
</reference>
<comment type="caution">
    <text evidence="5">The sequence shown here is derived from an EMBL/GenBank/DDBJ whole genome shotgun (WGS) entry which is preliminary data.</text>
</comment>
<evidence type="ECO:0000256" key="2">
    <source>
        <dbReference type="ARBA" id="ARBA00022692"/>
    </source>
</evidence>
<dbReference type="GO" id="GO:0016020">
    <property type="term" value="C:membrane"/>
    <property type="evidence" value="ECO:0007669"/>
    <property type="project" value="UniProtKB-SubCell"/>
</dbReference>
<keyword evidence="3" id="KW-0472">Membrane</keyword>
<dbReference type="GO" id="GO:0005737">
    <property type="term" value="C:cytoplasm"/>
    <property type="evidence" value="ECO:0007669"/>
    <property type="project" value="TreeGrafter"/>
</dbReference>
<dbReference type="PANTHER" id="PTHR21461">
    <property type="entry name" value="GLYCOSYLTRANSFERASE FAMILY 92 PROTEIN"/>
    <property type="match status" value="1"/>
</dbReference>
<feature type="region of interest" description="Disordered" evidence="4">
    <location>
        <begin position="254"/>
        <end position="276"/>
    </location>
</feature>
<dbReference type="Pfam" id="PF13704">
    <property type="entry name" value="Glyco_tranf_2_4"/>
    <property type="match status" value="1"/>
</dbReference>
<evidence type="ECO:0000256" key="3">
    <source>
        <dbReference type="ARBA" id="ARBA00022989"/>
    </source>
</evidence>
<accession>A0AAD3H0Z7</accession>
<evidence type="ECO:0000313" key="6">
    <source>
        <dbReference type="Proteomes" id="UP001054902"/>
    </source>
</evidence>
<sequence length="366" mass="42436">MPRIKLSVFMPMTVAVMNAALFFTYIMTKEVSVTDDLSLLIDSNSITRQTTGSSIQKSKKHDFSTAICSIVKDGEAYLQEWIDYNLFALEFDNIYIYDHSKNFDLKRWYENTRNHPEYSRVEIMHFNTSHYDEEKDYPQLVAYNLCMQTYGKQGPHDYVFFLDNDEYLVFQESGQHLETVHDLIGEYLHPFDYGGALAINWMYFGSANRTVYSPVPVLKRFQYSDEKATFLVKTLAKTSKFVEANNPHSVLVDENSTTLEPSTPGARAKLSKTGASNHNVPSKVALLYHYRFMSDKEQIFKQCHRGNVDEVHRGCDTKTGTINVKGLSPQLRPRVGTRFNDKAWKFLTTKVAKYRIYDLDEYQDFF</sequence>
<dbReference type="GO" id="GO:0016757">
    <property type="term" value="F:glycosyltransferase activity"/>
    <property type="evidence" value="ECO:0007669"/>
    <property type="project" value="TreeGrafter"/>
</dbReference>